<evidence type="ECO:0000256" key="1">
    <source>
        <dbReference type="ARBA" id="ARBA00023015"/>
    </source>
</evidence>
<dbReference type="KEGG" id="bgp:BGL_2c16120"/>
<dbReference type="GO" id="GO:0003677">
    <property type="term" value="F:DNA binding"/>
    <property type="evidence" value="ECO:0007669"/>
    <property type="project" value="UniProtKB-KW"/>
</dbReference>
<accession>A0A0B6S5I4</accession>
<dbReference type="HOGENOM" id="CLU_083287_4_4_4"/>
<keyword evidence="1" id="KW-0805">Transcription regulation</keyword>
<proteinExistence type="predicted"/>
<dbReference type="SMART" id="SM00347">
    <property type="entry name" value="HTH_MARR"/>
    <property type="match status" value="1"/>
</dbReference>
<dbReference type="InterPro" id="IPR039422">
    <property type="entry name" value="MarR/SlyA-like"/>
</dbReference>
<dbReference type="Gene3D" id="1.10.10.10">
    <property type="entry name" value="Winged helix-like DNA-binding domain superfamily/Winged helix DNA-binding domain"/>
    <property type="match status" value="1"/>
</dbReference>
<dbReference type="InterPro" id="IPR036390">
    <property type="entry name" value="WH_DNA-bd_sf"/>
</dbReference>
<evidence type="ECO:0000256" key="2">
    <source>
        <dbReference type="ARBA" id="ARBA00023125"/>
    </source>
</evidence>
<dbReference type="InterPro" id="IPR023187">
    <property type="entry name" value="Tscrpt_reg_MarR-type_CS"/>
</dbReference>
<gene>
    <name evidence="6" type="ORF">BGL_2c16120</name>
</gene>
<dbReference type="PROSITE" id="PS01117">
    <property type="entry name" value="HTH_MARR_1"/>
    <property type="match status" value="1"/>
</dbReference>
<dbReference type="PANTHER" id="PTHR33164">
    <property type="entry name" value="TRANSCRIPTIONAL REGULATOR, MARR FAMILY"/>
    <property type="match status" value="1"/>
</dbReference>
<keyword evidence="3" id="KW-0804">Transcription</keyword>
<keyword evidence="2" id="KW-0238">DNA-binding</keyword>
<feature type="domain" description="HTH marR-type" evidence="5">
    <location>
        <begin position="39"/>
        <end position="174"/>
    </location>
</feature>
<dbReference type="Proteomes" id="UP000031838">
    <property type="component" value="Chromosome 2"/>
</dbReference>
<evidence type="ECO:0000313" key="7">
    <source>
        <dbReference type="Proteomes" id="UP000031838"/>
    </source>
</evidence>
<dbReference type="GO" id="GO:0003700">
    <property type="term" value="F:DNA-binding transcription factor activity"/>
    <property type="evidence" value="ECO:0007669"/>
    <property type="project" value="InterPro"/>
</dbReference>
<dbReference type="SUPFAM" id="SSF46785">
    <property type="entry name" value="Winged helix' DNA-binding domain"/>
    <property type="match status" value="1"/>
</dbReference>
<dbReference type="EMBL" id="CP002581">
    <property type="protein sequence ID" value="AJK49679.1"/>
    <property type="molecule type" value="Genomic_DNA"/>
</dbReference>
<evidence type="ECO:0000313" key="6">
    <source>
        <dbReference type="EMBL" id="AJK49679.1"/>
    </source>
</evidence>
<dbReference type="AlphaFoldDB" id="A0A0B6S5I4"/>
<dbReference type="PANTHER" id="PTHR33164:SF43">
    <property type="entry name" value="HTH-TYPE TRANSCRIPTIONAL REPRESSOR YETL"/>
    <property type="match status" value="1"/>
</dbReference>
<evidence type="ECO:0000256" key="3">
    <source>
        <dbReference type="ARBA" id="ARBA00023163"/>
    </source>
</evidence>
<dbReference type="InterPro" id="IPR036388">
    <property type="entry name" value="WH-like_DNA-bd_sf"/>
</dbReference>
<evidence type="ECO:0000259" key="5">
    <source>
        <dbReference type="PROSITE" id="PS50995"/>
    </source>
</evidence>
<feature type="region of interest" description="Disordered" evidence="4">
    <location>
        <begin position="1"/>
        <end position="21"/>
    </location>
</feature>
<dbReference type="GO" id="GO:0006950">
    <property type="term" value="P:response to stress"/>
    <property type="evidence" value="ECO:0007669"/>
    <property type="project" value="TreeGrafter"/>
</dbReference>
<dbReference type="Pfam" id="PF01047">
    <property type="entry name" value="MarR"/>
    <property type="match status" value="1"/>
</dbReference>
<protein>
    <submittedName>
        <fullName evidence="6">Putative transcriptional regulator, MarR family</fullName>
    </submittedName>
</protein>
<reference evidence="6 7" key="2">
    <citation type="journal article" date="2016" name="Appl. Microbiol. Biotechnol.">
        <title>Mutations improving production and secretion of extracellular lipase by Burkholderia glumae PG1.</title>
        <authorList>
            <person name="Knapp A."/>
            <person name="Voget S."/>
            <person name="Gao R."/>
            <person name="Zaburannyi N."/>
            <person name="Krysciak D."/>
            <person name="Breuer M."/>
            <person name="Hauer B."/>
            <person name="Streit W.R."/>
            <person name="Muller R."/>
            <person name="Daniel R."/>
            <person name="Jaeger K.E."/>
        </authorList>
    </citation>
    <scope>NUCLEOTIDE SEQUENCE [LARGE SCALE GENOMIC DNA]</scope>
    <source>
        <strain evidence="6 7">PG1</strain>
    </source>
</reference>
<reference evidence="7" key="1">
    <citation type="submission" date="2011-03" db="EMBL/GenBank/DDBJ databases">
        <authorList>
            <person name="Voget S."/>
            <person name="Streit W.R."/>
            <person name="Jaeger K.E."/>
            <person name="Daniel R."/>
        </authorList>
    </citation>
    <scope>NUCLEOTIDE SEQUENCE [LARGE SCALE GENOMIC DNA]</scope>
    <source>
        <strain evidence="7">PG1</strain>
    </source>
</reference>
<organism evidence="6 7">
    <name type="scientific">Burkholderia plantarii</name>
    <dbReference type="NCBI Taxonomy" id="41899"/>
    <lineage>
        <taxon>Bacteria</taxon>
        <taxon>Pseudomonadati</taxon>
        <taxon>Pseudomonadota</taxon>
        <taxon>Betaproteobacteria</taxon>
        <taxon>Burkholderiales</taxon>
        <taxon>Burkholderiaceae</taxon>
        <taxon>Burkholderia</taxon>
    </lineage>
</organism>
<evidence type="ECO:0000256" key="4">
    <source>
        <dbReference type="SAM" id="MobiDB-lite"/>
    </source>
</evidence>
<dbReference type="InterPro" id="IPR000835">
    <property type="entry name" value="HTH_MarR-typ"/>
</dbReference>
<dbReference type="PROSITE" id="PS50995">
    <property type="entry name" value="HTH_MARR_2"/>
    <property type="match status" value="1"/>
</dbReference>
<dbReference type="RefSeq" id="WP_052498462.1">
    <property type="nucleotide sequence ID" value="NZ_CP002581.1"/>
</dbReference>
<name>A0A0B6S5I4_BURPL</name>
<keyword evidence="7" id="KW-1185">Reference proteome</keyword>
<sequence>MTTKPRASTKKTASAAAPAASTASGIVAPNGAAPAVHAPMRLTYLIGQLDRIVSRRLTEALAIHGLTLPQFTALSVLNGRGRSSNAQLAERSFITPQSANEVVKTMESNGWVTREPDPANRRIVLLLLTPAGKALLKRCNESVDEIERSMLGDMSVDEPVLRALLHGCVKNLRER</sequence>